<dbReference type="Proteomes" id="UP000005387">
    <property type="component" value="Unassembled WGS sequence"/>
</dbReference>
<dbReference type="RefSeq" id="WP_006039866.1">
    <property type="nucleotide sequence ID" value="NZ_AEDD01000011.1"/>
</dbReference>
<dbReference type="STRING" id="717606.PaecuDRAFT_3880"/>
<keyword evidence="2" id="KW-1185">Reference proteome</keyword>
<dbReference type="AlphaFoldDB" id="E0IDY9"/>
<gene>
    <name evidence="1" type="ORF">PaecuDRAFT_3880</name>
</gene>
<sequence>MHQSRKEQSIERASRRLLLTDRKEAMMLDEFDDEVEVAAEWAFGAMPAKRQSADQP</sequence>
<reference evidence="1 2" key="1">
    <citation type="submission" date="2010-07" db="EMBL/GenBank/DDBJ databases">
        <title>The draft genome of Paenibacillus curdlanolyticus YK9.</title>
        <authorList>
            <consortium name="US DOE Joint Genome Institute (JGI-PGF)"/>
            <person name="Lucas S."/>
            <person name="Copeland A."/>
            <person name="Lapidus A."/>
            <person name="Cheng J.-F."/>
            <person name="Bruce D."/>
            <person name="Goodwin L."/>
            <person name="Pitluck S."/>
            <person name="Land M.L."/>
            <person name="Hauser L."/>
            <person name="Chang Y.-J."/>
            <person name="Jeffries C."/>
            <person name="Anderson I.J."/>
            <person name="Johnson E."/>
            <person name="Loganathan U."/>
            <person name="Mulhopadhyay B."/>
            <person name="Kyrpides N."/>
            <person name="Woyke T.J."/>
        </authorList>
    </citation>
    <scope>NUCLEOTIDE SEQUENCE [LARGE SCALE GENOMIC DNA]</scope>
    <source>
        <strain evidence="1 2">YK9</strain>
    </source>
</reference>
<evidence type="ECO:0000313" key="2">
    <source>
        <dbReference type="Proteomes" id="UP000005387"/>
    </source>
</evidence>
<protein>
    <submittedName>
        <fullName evidence="1">Uncharacterized protein</fullName>
    </submittedName>
</protein>
<proteinExistence type="predicted"/>
<accession>E0IDY9</accession>
<dbReference type="EMBL" id="AEDD01000011">
    <property type="protein sequence ID" value="EFM09343.1"/>
    <property type="molecule type" value="Genomic_DNA"/>
</dbReference>
<name>E0IDY9_9BACL</name>
<organism evidence="1 2">
    <name type="scientific">Paenibacillus curdlanolyticus YK9</name>
    <dbReference type="NCBI Taxonomy" id="717606"/>
    <lineage>
        <taxon>Bacteria</taxon>
        <taxon>Bacillati</taxon>
        <taxon>Bacillota</taxon>
        <taxon>Bacilli</taxon>
        <taxon>Bacillales</taxon>
        <taxon>Paenibacillaceae</taxon>
        <taxon>Paenibacillus</taxon>
    </lineage>
</organism>
<evidence type="ECO:0000313" key="1">
    <source>
        <dbReference type="EMBL" id="EFM09343.1"/>
    </source>
</evidence>